<gene>
    <name evidence="1" type="ORF">GNLVRS02_ARAD1B18458g</name>
</gene>
<reference evidence="1" key="2">
    <citation type="submission" date="2014-06" db="EMBL/GenBank/DDBJ databases">
        <title>The complete genome of Blastobotrys (Arxula) adeninivorans LS3 - a yeast of biotechnological interest.</title>
        <authorList>
            <person name="Kunze G."/>
            <person name="Gaillardin C."/>
            <person name="Czernicka M."/>
            <person name="Durrens P."/>
            <person name="Martin T."/>
            <person name="Boer E."/>
            <person name="Gabaldon T."/>
            <person name="Cruz J."/>
            <person name="Talla E."/>
            <person name="Marck C."/>
            <person name="Goffeau A."/>
            <person name="Barbe V."/>
            <person name="Baret P."/>
            <person name="Baronian K."/>
            <person name="Beier S."/>
            <person name="Bleykasten C."/>
            <person name="Bode R."/>
            <person name="Casaregola S."/>
            <person name="Despons L."/>
            <person name="Fairhead C."/>
            <person name="Giersberg M."/>
            <person name="Gierski P."/>
            <person name="Hahnel U."/>
            <person name="Hartmann A."/>
            <person name="Jankowska D."/>
            <person name="Jubin C."/>
            <person name="Jung P."/>
            <person name="Lafontaine I."/>
            <person name="Leh-Louis V."/>
            <person name="Lemaire M."/>
            <person name="Marcet-Houben M."/>
            <person name="Mascher M."/>
            <person name="Morel G."/>
            <person name="Richard G.-F."/>
            <person name="Riechen J."/>
            <person name="Sacerdot C."/>
            <person name="Sarkar A."/>
            <person name="Savel G."/>
            <person name="Schacherer J."/>
            <person name="Sherman D."/>
            <person name="Straub M.-L."/>
            <person name="Stein N."/>
            <person name="Thierry A."/>
            <person name="Trautwein-Schult A."/>
            <person name="Westhof E."/>
            <person name="Worch S."/>
            <person name="Dujon B."/>
            <person name="Souciet J.-L."/>
            <person name="Wincker P."/>
            <person name="Scholz U."/>
            <person name="Neuveglise N."/>
        </authorList>
    </citation>
    <scope>NUCLEOTIDE SEQUENCE</scope>
    <source>
        <strain evidence="1">LS3</strain>
    </source>
</reference>
<sequence>MNGTIINSFFNWWKGNTPGLVKKEADSTFIPSFRHELCYVFGQQMIPTFIMELADSQSVDSLLTAVISWLCRTLLLV</sequence>
<dbReference type="AlphaFoldDB" id="A0A060TBY9"/>
<proteinExistence type="predicted"/>
<protein>
    <submittedName>
        <fullName evidence="1">ARAD1B18458p</fullName>
    </submittedName>
</protein>
<dbReference type="EMBL" id="HG937692">
    <property type="protein sequence ID" value="CDP36676.1"/>
    <property type="molecule type" value="Genomic_DNA"/>
</dbReference>
<name>A0A060TBY9_BLAAD</name>
<evidence type="ECO:0000313" key="1">
    <source>
        <dbReference type="EMBL" id="CDP36676.1"/>
    </source>
</evidence>
<accession>A0A060TBY9</accession>
<reference evidence="1" key="1">
    <citation type="submission" date="2014-02" db="EMBL/GenBank/DDBJ databases">
        <authorList>
            <person name="Genoscope - CEA"/>
        </authorList>
    </citation>
    <scope>NUCLEOTIDE SEQUENCE</scope>
    <source>
        <strain evidence="1">LS3</strain>
    </source>
</reference>
<organism evidence="1">
    <name type="scientific">Blastobotrys adeninivorans</name>
    <name type="common">Yeast</name>
    <name type="synonym">Arxula adeninivorans</name>
    <dbReference type="NCBI Taxonomy" id="409370"/>
    <lineage>
        <taxon>Eukaryota</taxon>
        <taxon>Fungi</taxon>
        <taxon>Dikarya</taxon>
        <taxon>Ascomycota</taxon>
        <taxon>Saccharomycotina</taxon>
        <taxon>Dipodascomycetes</taxon>
        <taxon>Dipodascales</taxon>
        <taxon>Trichomonascaceae</taxon>
        <taxon>Blastobotrys</taxon>
    </lineage>
</organism>